<evidence type="ECO:0008006" key="4">
    <source>
        <dbReference type="Google" id="ProtNLM"/>
    </source>
</evidence>
<gene>
    <name evidence="2" type="ORF">GCM10009754_69840</name>
</gene>
<proteinExistence type="predicted"/>
<keyword evidence="3" id="KW-1185">Reference proteome</keyword>
<comment type="caution">
    <text evidence="2">The sequence shown here is derived from an EMBL/GenBank/DDBJ whole genome shotgun (WGS) entry which is preliminary data.</text>
</comment>
<reference evidence="2 3" key="1">
    <citation type="journal article" date="2019" name="Int. J. Syst. Evol. Microbiol.">
        <title>The Global Catalogue of Microorganisms (GCM) 10K type strain sequencing project: providing services to taxonomists for standard genome sequencing and annotation.</title>
        <authorList>
            <consortium name="The Broad Institute Genomics Platform"/>
            <consortium name="The Broad Institute Genome Sequencing Center for Infectious Disease"/>
            <person name="Wu L."/>
            <person name="Ma J."/>
        </authorList>
    </citation>
    <scope>NUCLEOTIDE SEQUENCE [LARGE SCALE GENOMIC DNA]</scope>
    <source>
        <strain evidence="2 3">JCM 14545</strain>
    </source>
</reference>
<evidence type="ECO:0000313" key="2">
    <source>
        <dbReference type="EMBL" id="GAA1982876.1"/>
    </source>
</evidence>
<sequence length="286" mass="31525">MGVVPKSKGRKPKPGKKNRPRTPPNTGGGRYRPGAVHVDEDEAFALLDRLIPEQVLTVGLPVWWLLLLPGKPANICLEGAFVLREAFALFGIDAKVKLVELIVRDTRTGQATQYGRPDPHFTGDQFRGHAGLWLPESKRFIDHSAQQFPPVRAVSWMPVSVRATSLGVTEWSAQRFGVPRGDHLMLEYTPVDDTILPAIMNNSTLAEHMDQVRRAGVNLASNLLAALRLPKLRERALASPHERLHRLLDLVGDADLINDPGQDHRFLVSGHPGGIYLDEIAATLPG</sequence>
<accession>A0ABN2S9I4</accession>
<feature type="region of interest" description="Disordered" evidence="1">
    <location>
        <begin position="1"/>
        <end position="34"/>
    </location>
</feature>
<dbReference type="Proteomes" id="UP001501116">
    <property type="component" value="Unassembled WGS sequence"/>
</dbReference>
<dbReference type="EMBL" id="BAAANN010000038">
    <property type="protein sequence ID" value="GAA1982876.1"/>
    <property type="molecule type" value="Genomic_DNA"/>
</dbReference>
<protein>
    <recommendedName>
        <fullName evidence="4">Transcriptional regulator</fullName>
    </recommendedName>
</protein>
<evidence type="ECO:0000256" key="1">
    <source>
        <dbReference type="SAM" id="MobiDB-lite"/>
    </source>
</evidence>
<organism evidence="2 3">
    <name type="scientific">Amycolatopsis minnesotensis</name>
    <dbReference type="NCBI Taxonomy" id="337894"/>
    <lineage>
        <taxon>Bacteria</taxon>
        <taxon>Bacillati</taxon>
        <taxon>Actinomycetota</taxon>
        <taxon>Actinomycetes</taxon>
        <taxon>Pseudonocardiales</taxon>
        <taxon>Pseudonocardiaceae</taxon>
        <taxon>Amycolatopsis</taxon>
    </lineage>
</organism>
<evidence type="ECO:0000313" key="3">
    <source>
        <dbReference type="Proteomes" id="UP001501116"/>
    </source>
</evidence>
<name>A0ABN2S9I4_9PSEU</name>
<feature type="compositionally biased region" description="Basic residues" evidence="1">
    <location>
        <begin position="7"/>
        <end position="20"/>
    </location>
</feature>